<name>A0A3N2CW13_9ACTN</name>
<accession>A0A3N2CW13</accession>
<gene>
    <name evidence="1" type="ORF">EDD33_2605</name>
</gene>
<proteinExistence type="predicted"/>
<dbReference type="Proteomes" id="UP000281738">
    <property type="component" value="Unassembled WGS sequence"/>
</dbReference>
<protein>
    <submittedName>
        <fullName evidence="1">Uncharacterized protein</fullName>
    </submittedName>
</protein>
<dbReference type="EMBL" id="RKHO01000001">
    <property type="protein sequence ID" value="ROR91730.1"/>
    <property type="molecule type" value="Genomic_DNA"/>
</dbReference>
<sequence>MNSLIRRRLKPDAQRSNYGDSCAGCAPHRWHGLACNVSLCPCPTSWMEPA</sequence>
<evidence type="ECO:0000313" key="2">
    <source>
        <dbReference type="Proteomes" id="UP000281738"/>
    </source>
</evidence>
<evidence type="ECO:0000313" key="1">
    <source>
        <dbReference type="EMBL" id="ROR91730.1"/>
    </source>
</evidence>
<organism evidence="1 2">
    <name type="scientific">Nocardioides aurantiacus</name>
    <dbReference type="NCBI Taxonomy" id="86796"/>
    <lineage>
        <taxon>Bacteria</taxon>
        <taxon>Bacillati</taxon>
        <taxon>Actinomycetota</taxon>
        <taxon>Actinomycetes</taxon>
        <taxon>Propionibacteriales</taxon>
        <taxon>Nocardioidaceae</taxon>
        <taxon>Nocardioides</taxon>
    </lineage>
</organism>
<keyword evidence="2" id="KW-1185">Reference proteome</keyword>
<dbReference type="AlphaFoldDB" id="A0A3N2CW13"/>
<reference evidence="1 2" key="1">
    <citation type="submission" date="2018-11" db="EMBL/GenBank/DDBJ databases">
        <title>Sequencing the genomes of 1000 actinobacteria strains.</title>
        <authorList>
            <person name="Klenk H.-P."/>
        </authorList>
    </citation>
    <scope>NUCLEOTIDE SEQUENCE [LARGE SCALE GENOMIC DNA]</scope>
    <source>
        <strain evidence="1 2">DSM 12652</strain>
    </source>
</reference>
<comment type="caution">
    <text evidence="1">The sequence shown here is derived from an EMBL/GenBank/DDBJ whole genome shotgun (WGS) entry which is preliminary data.</text>
</comment>